<dbReference type="RefSeq" id="WP_378285120.1">
    <property type="nucleotide sequence ID" value="NZ_JBHSON010000042.1"/>
</dbReference>
<comment type="caution">
    <text evidence="3">The sequence shown here is derived from an EMBL/GenBank/DDBJ whole genome shotgun (WGS) entry which is preliminary data.</text>
</comment>
<reference evidence="4" key="1">
    <citation type="journal article" date="2019" name="Int. J. Syst. Evol. Microbiol.">
        <title>The Global Catalogue of Microorganisms (GCM) 10K type strain sequencing project: providing services to taxonomists for standard genome sequencing and annotation.</title>
        <authorList>
            <consortium name="The Broad Institute Genomics Platform"/>
            <consortium name="The Broad Institute Genome Sequencing Center for Infectious Disease"/>
            <person name="Wu L."/>
            <person name="Ma J."/>
        </authorList>
    </citation>
    <scope>NUCLEOTIDE SEQUENCE [LARGE SCALE GENOMIC DNA]</scope>
    <source>
        <strain evidence="4">KCTC 42087</strain>
    </source>
</reference>
<feature type="region of interest" description="Disordered" evidence="1">
    <location>
        <begin position="174"/>
        <end position="197"/>
    </location>
</feature>
<proteinExistence type="predicted"/>
<dbReference type="InterPro" id="IPR029032">
    <property type="entry name" value="AhpD-like"/>
</dbReference>
<evidence type="ECO:0000259" key="2">
    <source>
        <dbReference type="Pfam" id="PF02627"/>
    </source>
</evidence>
<gene>
    <name evidence="3" type="ORF">ACFPZN_27560</name>
</gene>
<evidence type="ECO:0000256" key="1">
    <source>
        <dbReference type="SAM" id="MobiDB-lite"/>
    </source>
</evidence>
<keyword evidence="4" id="KW-1185">Reference proteome</keyword>
<dbReference type="Gene3D" id="1.20.1290.10">
    <property type="entry name" value="AhpD-like"/>
    <property type="match status" value="1"/>
</dbReference>
<feature type="domain" description="Carboxymuconolactone decarboxylase-like" evidence="2">
    <location>
        <begin position="46"/>
        <end position="121"/>
    </location>
</feature>
<dbReference type="Pfam" id="PF02627">
    <property type="entry name" value="CMD"/>
    <property type="match status" value="1"/>
</dbReference>
<sequence>MARISLDPPRTLRYRVGSWFFRRKFGTDLDPGRAMGHHMGVSTGYATMEMQALRWKAVPHRLKDLAVMAAAVRIGCSWCVDFGTWESTTHGVPLEKLEAVPHWRDSDLFDEDERLVMEYAEAMSADPPEVTDELTAALRRYLDERQLVELTMMVALENLRSRFNAAAGLTGQGFKDRCEIPSGPGRDGGRGREAARS</sequence>
<evidence type="ECO:0000313" key="4">
    <source>
        <dbReference type="Proteomes" id="UP001596074"/>
    </source>
</evidence>
<dbReference type="PANTHER" id="PTHR34846:SF10">
    <property type="entry name" value="CYTOPLASMIC PROTEIN"/>
    <property type="match status" value="1"/>
</dbReference>
<name>A0ABW1A1I5_9ACTN</name>
<organism evidence="3 4">
    <name type="scientific">Actinomadura rugatobispora</name>
    <dbReference type="NCBI Taxonomy" id="1994"/>
    <lineage>
        <taxon>Bacteria</taxon>
        <taxon>Bacillati</taxon>
        <taxon>Actinomycetota</taxon>
        <taxon>Actinomycetes</taxon>
        <taxon>Streptosporangiales</taxon>
        <taxon>Thermomonosporaceae</taxon>
        <taxon>Actinomadura</taxon>
    </lineage>
</organism>
<dbReference type="SUPFAM" id="SSF69118">
    <property type="entry name" value="AhpD-like"/>
    <property type="match status" value="1"/>
</dbReference>
<dbReference type="PANTHER" id="PTHR34846">
    <property type="entry name" value="4-CARBOXYMUCONOLACTONE DECARBOXYLASE FAMILY PROTEIN (AFU_ORTHOLOGUE AFUA_6G11590)"/>
    <property type="match status" value="1"/>
</dbReference>
<accession>A0ABW1A1I5</accession>
<dbReference type="InterPro" id="IPR003779">
    <property type="entry name" value="CMD-like"/>
</dbReference>
<dbReference type="EMBL" id="JBHSON010000042">
    <property type="protein sequence ID" value="MFC5749395.1"/>
    <property type="molecule type" value="Genomic_DNA"/>
</dbReference>
<feature type="compositionally biased region" description="Basic and acidic residues" evidence="1">
    <location>
        <begin position="187"/>
        <end position="197"/>
    </location>
</feature>
<evidence type="ECO:0000313" key="3">
    <source>
        <dbReference type="EMBL" id="MFC5749395.1"/>
    </source>
</evidence>
<dbReference type="Proteomes" id="UP001596074">
    <property type="component" value="Unassembled WGS sequence"/>
</dbReference>
<protein>
    <submittedName>
        <fullName evidence="3">Carboxymuconolactone decarboxylase family protein</fullName>
    </submittedName>
</protein>